<feature type="transmembrane region" description="Helical" evidence="5">
    <location>
        <begin position="45"/>
        <end position="63"/>
    </location>
</feature>
<reference evidence="6 7" key="1">
    <citation type="journal article" date="2014" name="World J. Microbiol. Biotechnol.">
        <title>Biodiversity and physiological characteristics of Antarctic and Arctic lichens-associated bacteria.</title>
        <authorList>
            <person name="Lee Y.M."/>
            <person name="Kim E.H."/>
            <person name="Lee H.K."/>
            <person name="Hong S.G."/>
        </authorList>
    </citation>
    <scope>NUCLEOTIDE SEQUENCE [LARGE SCALE GENOMIC DNA]</scope>
    <source>
        <strain evidence="6 7">PAMC 26569</strain>
    </source>
</reference>
<protein>
    <submittedName>
        <fullName evidence="6">DUF1656 domain-containing protein</fullName>
    </submittedName>
</protein>
<evidence type="ECO:0000256" key="2">
    <source>
        <dbReference type="ARBA" id="ARBA00022692"/>
    </source>
</evidence>
<keyword evidence="7" id="KW-1185">Reference proteome</keyword>
<keyword evidence="2 5" id="KW-0812">Transmembrane</keyword>
<dbReference type="Pfam" id="PF07869">
    <property type="entry name" value="DUF1656"/>
    <property type="match status" value="1"/>
</dbReference>
<evidence type="ECO:0000256" key="3">
    <source>
        <dbReference type="ARBA" id="ARBA00022989"/>
    </source>
</evidence>
<dbReference type="AlphaFoldDB" id="A0A6M8HUP4"/>
<gene>
    <name evidence="6" type="ORF">HN018_21435</name>
</gene>
<proteinExistence type="predicted"/>
<dbReference type="Proteomes" id="UP000500767">
    <property type="component" value="Chromosome"/>
</dbReference>
<evidence type="ECO:0000313" key="6">
    <source>
        <dbReference type="EMBL" id="QKE92253.1"/>
    </source>
</evidence>
<organism evidence="6 7">
    <name type="scientific">Lichenicola cladoniae</name>
    <dbReference type="NCBI Taxonomy" id="1484109"/>
    <lineage>
        <taxon>Bacteria</taxon>
        <taxon>Pseudomonadati</taxon>
        <taxon>Pseudomonadota</taxon>
        <taxon>Alphaproteobacteria</taxon>
        <taxon>Acetobacterales</taxon>
        <taxon>Acetobacteraceae</taxon>
        <taxon>Lichenicola</taxon>
    </lineage>
</organism>
<keyword evidence="4 5" id="KW-0472">Membrane</keyword>
<sequence length="64" mass="7152">MLTELNVAGVLFAPIVLYCLVALPITLVLRALLWRSGLARWGWHLPLLEVALYVCVLSLLVMYA</sequence>
<feature type="transmembrane region" description="Helical" evidence="5">
    <location>
        <begin position="12"/>
        <end position="33"/>
    </location>
</feature>
<name>A0A6M8HUP4_9PROT</name>
<evidence type="ECO:0000256" key="1">
    <source>
        <dbReference type="ARBA" id="ARBA00022475"/>
    </source>
</evidence>
<dbReference type="EMBL" id="CP053708">
    <property type="protein sequence ID" value="QKE92253.1"/>
    <property type="molecule type" value="Genomic_DNA"/>
</dbReference>
<dbReference type="KEGG" id="lck:HN018_21435"/>
<keyword evidence="3 5" id="KW-1133">Transmembrane helix</keyword>
<accession>A0A6M8HUP4</accession>
<evidence type="ECO:0000313" key="7">
    <source>
        <dbReference type="Proteomes" id="UP000500767"/>
    </source>
</evidence>
<evidence type="ECO:0000256" key="4">
    <source>
        <dbReference type="ARBA" id="ARBA00023136"/>
    </source>
</evidence>
<keyword evidence="1" id="KW-1003">Cell membrane</keyword>
<dbReference type="RefSeq" id="WP_171836911.1">
    <property type="nucleotide sequence ID" value="NZ_CP053708.1"/>
</dbReference>
<dbReference type="InterPro" id="IPR012451">
    <property type="entry name" value="DUF1656"/>
</dbReference>
<evidence type="ECO:0000256" key="5">
    <source>
        <dbReference type="SAM" id="Phobius"/>
    </source>
</evidence>